<dbReference type="PANTHER" id="PTHR43355:SF2">
    <property type="entry name" value="FLAVIN REDUCTASE (NADPH)"/>
    <property type="match status" value="1"/>
</dbReference>
<dbReference type="InterPro" id="IPR036291">
    <property type="entry name" value="NAD(P)-bd_dom_sf"/>
</dbReference>
<evidence type="ECO:0000256" key="1">
    <source>
        <dbReference type="SAM" id="MobiDB-lite"/>
    </source>
</evidence>
<dbReference type="InterPro" id="IPR016040">
    <property type="entry name" value="NAD(P)-bd_dom"/>
</dbReference>
<dbReference type="GeneID" id="64982255"/>
<proteinExistence type="predicted"/>
<accession>A0AAP8TTT9</accession>
<dbReference type="Pfam" id="PF13460">
    <property type="entry name" value="NAD_binding_10"/>
    <property type="match status" value="1"/>
</dbReference>
<gene>
    <name evidence="4" type="ORF">CD158_02065</name>
    <name evidence="3" type="ORF">QYH67_03055</name>
</gene>
<dbReference type="GO" id="GO:0004074">
    <property type="term" value="F:biliverdin reductase [NAD(P)H] activity"/>
    <property type="evidence" value="ECO:0007669"/>
    <property type="project" value="TreeGrafter"/>
</dbReference>
<reference evidence="3" key="2">
    <citation type="submission" date="2023-07" db="EMBL/GenBank/DDBJ databases">
        <title>Evaluation of the beneficial properties of pineapple isolates.</title>
        <authorList>
            <person name="Adefiranye O."/>
        </authorList>
    </citation>
    <scope>NUCLEOTIDE SEQUENCE</scope>
    <source>
        <strain evidence="3">PAPLE_T1</strain>
    </source>
</reference>
<evidence type="ECO:0000313" key="3">
    <source>
        <dbReference type="EMBL" id="MDN4532568.1"/>
    </source>
</evidence>
<evidence type="ECO:0000313" key="4">
    <source>
        <dbReference type="EMBL" id="PNZ68957.1"/>
    </source>
</evidence>
<dbReference type="InterPro" id="IPR051606">
    <property type="entry name" value="Polyketide_Oxido-like"/>
</dbReference>
<dbReference type="AlphaFoldDB" id="A0AAP8TTT9"/>
<dbReference type="RefSeq" id="WP_059106783.1">
    <property type="nucleotide sequence ID" value="NZ_AP024589.1"/>
</dbReference>
<dbReference type="EMBL" id="JAUHQC010000006">
    <property type="protein sequence ID" value="MDN4532568.1"/>
    <property type="molecule type" value="Genomic_DNA"/>
</dbReference>
<comment type="caution">
    <text evidence="4">The sequence shown here is derived from an EMBL/GenBank/DDBJ whole genome shotgun (WGS) entry which is preliminary data.</text>
</comment>
<dbReference type="CDD" id="cd05267">
    <property type="entry name" value="SDR_a6"/>
    <property type="match status" value="1"/>
</dbReference>
<dbReference type="SUPFAM" id="SSF51735">
    <property type="entry name" value="NAD(P)-binding Rossmann-fold domains"/>
    <property type="match status" value="1"/>
</dbReference>
<feature type="compositionally biased region" description="Basic and acidic residues" evidence="1">
    <location>
        <begin position="201"/>
        <end position="218"/>
    </location>
</feature>
<feature type="region of interest" description="Disordered" evidence="1">
    <location>
        <begin position="197"/>
        <end position="218"/>
    </location>
</feature>
<feature type="domain" description="NAD(P)-binding" evidence="2">
    <location>
        <begin position="8"/>
        <end position="188"/>
    </location>
</feature>
<evidence type="ECO:0000313" key="5">
    <source>
        <dbReference type="Proteomes" id="UP000242470"/>
    </source>
</evidence>
<dbReference type="PANTHER" id="PTHR43355">
    <property type="entry name" value="FLAVIN REDUCTASE (NADPH)"/>
    <property type="match status" value="1"/>
</dbReference>
<dbReference type="Proteomes" id="UP001171687">
    <property type="component" value="Unassembled WGS sequence"/>
</dbReference>
<dbReference type="EMBL" id="PPQW01000007">
    <property type="protein sequence ID" value="PNZ68957.1"/>
    <property type="molecule type" value="Genomic_DNA"/>
</dbReference>
<reference evidence="4 5" key="1">
    <citation type="submission" date="2017-08" db="EMBL/GenBank/DDBJ databases">
        <title>Draft genome sequences of 64 type strains of genus Staph aureus.</title>
        <authorList>
            <person name="Cole K."/>
            <person name="Golubchik T."/>
            <person name="Russell J."/>
            <person name="Foster D."/>
            <person name="Llewelyn M."/>
            <person name="Wilson D."/>
            <person name="Crook D."/>
            <person name="Paul J."/>
        </authorList>
    </citation>
    <scope>NUCLEOTIDE SEQUENCE [LARGE SCALE GENOMIC DNA]</scope>
    <source>
        <strain evidence="4 5">NCTC 12101</strain>
    </source>
</reference>
<dbReference type="GO" id="GO:0042602">
    <property type="term" value="F:riboflavin reductase (NADPH) activity"/>
    <property type="evidence" value="ECO:0007669"/>
    <property type="project" value="TreeGrafter"/>
</dbReference>
<dbReference type="Proteomes" id="UP000242470">
    <property type="component" value="Unassembled WGS sequence"/>
</dbReference>
<name>A0AAP8TTT9_9STAP</name>
<organism evidence="4 5">
    <name type="scientific">Staphylococcus auricularis</name>
    <dbReference type="NCBI Taxonomy" id="29379"/>
    <lineage>
        <taxon>Bacteria</taxon>
        <taxon>Bacillati</taxon>
        <taxon>Bacillota</taxon>
        <taxon>Bacilli</taxon>
        <taxon>Bacillales</taxon>
        <taxon>Staphylococcaceae</taxon>
        <taxon>Staphylococcus</taxon>
    </lineage>
</organism>
<evidence type="ECO:0000259" key="2">
    <source>
        <dbReference type="Pfam" id="PF13460"/>
    </source>
</evidence>
<sequence length="218" mass="24576">MRRVLILGANGNISKAAINSFLENTNYTLRLFLRDANRLPDYASDRIRVREGDATNIDDVNDAMQDVDIVVASLSGELDKEAEIIVKAMEQNEVKRLIFVTALGIYNEVPGAFGKWVEDKLGEKLAVYKRAADMIEASDLDYTLLRPAWLTNFNEIDFETTEKDETFKGTEVSRKSVATVIVNIAKDPELFLRENIGINKPKTDGPKPKHGERTFNHE</sequence>
<protein>
    <submittedName>
        <fullName evidence="4">NAD-dependent dehydratase</fullName>
    </submittedName>
    <submittedName>
        <fullName evidence="3">SDR family oxidoreductase</fullName>
    </submittedName>
</protein>
<dbReference type="Gene3D" id="3.40.50.720">
    <property type="entry name" value="NAD(P)-binding Rossmann-like Domain"/>
    <property type="match status" value="1"/>
</dbReference>